<dbReference type="Proteomes" id="UP000789920">
    <property type="component" value="Unassembled WGS sequence"/>
</dbReference>
<reference evidence="1" key="1">
    <citation type="submission" date="2021-06" db="EMBL/GenBank/DDBJ databases">
        <authorList>
            <person name="Kallberg Y."/>
            <person name="Tangrot J."/>
            <person name="Rosling A."/>
        </authorList>
    </citation>
    <scope>NUCLEOTIDE SEQUENCE</scope>
    <source>
        <strain evidence="1">MA461A</strain>
    </source>
</reference>
<keyword evidence="2" id="KW-1185">Reference proteome</keyword>
<accession>A0ACA9NAJ5</accession>
<feature type="non-terminal residue" evidence="1">
    <location>
        <position position="178"/>
    </location>
</feature>
<evidence type="ECO:0000313" key="2">
    <source>
        <dbReference type="Proteomes" id="UP000789920"/>
    </source>
</evidence>
<proteinExistence type="predicted"/>
<protein>
    <submittedName>
        <fullName evidence="1">16721_t:CDS:1</fullName>
    </submittedName>
</protein>
<dbReference type="EMBL" id="CAJVQC010012218">
    <property type="protein sequence ID" value="CAG8636050.1"/>
    <property type="molecule type" value="Genomic_DNA"/>
</dbReference>
<evidence type="ECO:0000313" key="1">
    <source>
        <dbReference type="EMBL" id="CAG8636050.1"/>
    </source>
</evidence>
<gene>
    <name evidence="1" type="ORF">RPERSI_LOCUS7292</name>
</gene>
<organism evidence="1 2">
    <name type="scientific">Racocetra persica</name>
    <dbReference type="NCBI Taxonomy" id="160502"/>
    <lineage>
        <taxon>Eukaryota</taxon>
        <taxon>Fungi</taxon>
        <taxon>Fungi incertae sedis</taxon>
        <taxon>Mucoromycota</taxon>
        <taxon>Glomeromycotina</taxon>
        <taxon>Glomeromycetes</taxon>
        <taxon>Diversisporales</taxon>
        <taxon>Gigasporaceae</taxon>
        <taxon>Racocetra</taxon>
    </lineage>
</organism>
<comment type="caution">
    <text evidence="1">The sequence shown here is derived from an EMBL/GenBank/DDBJ whole genome shotgun (WGS) entry which is preliminary data.</text>
</comment>
<name>A0ACA9NAJ5_9GLOM</name>
<sequence>MLTRWFQNDSWEHLNLISKEPFIGVSSLKVQDKSIQQIIPKHFNNVQEIVVQHHVQKKVEYGRLIGNFKKALNYSIEDNDQKNLNELILFYISRKKKKWEANAQSLIIEDQASNNNNIVKLVDGRIYNADVQDPIAYQGKGRPTTKRLKSFTEENSKAAASNTKHTNSGNEEKGIEVS</sequence>